<gene>
    <name evidence="2" type="ORF">A3D26_04155</name>
</gene>
<reference evidence="2 3" key="1">
    <citation type="journal article" date="2016" name="Nat. Commun.">
        <title>Thousands of microbial genomes shed light on interconnected biogeochemical processes in an aquifer system.</title>
        <authorList>
            <person name="Anantharaman K."/>
            <person name="Brown C.T."/>
            <person name="Hug L.A."/>
            <person name="Sharon I."/>
            <person name="Castelle C.J."/>
            <person name="Probst A.J."/>
            <person name="Thomas B.C."/>
            <person name="Singh A."/>
            <person name="Wilkins M.J."/>
            <person name="Karaoz U."/>
            <person name="Brodie E.L."/>
            <person name="Williams K.H."/>
            <person name="Hubbard S.S."/>
            <person name="Banfield J.F."/>
        </authorList>
    </citation>
    <scope>NUCLEOTIDE SEQUENCE [LARGE SCALE GENOMIC DNA]</scope>
</reference>
<name>A0A1G1V9L6_9BACT</name>
<evidence type="ECO:0000313" key="2">
    <source>
        <dbReference type="EMBL" id="OGY12148.1"/>
    </source>
</evidence>
<dbReference type="EMBL" id="MHBZ01000006">
    <property type="protein sequence ID" value="OGY12148.1"/>
    <property type="molecule type" value="Genomic_DNA"/>
</dbReference>
<sequence>MIGYVVAGVLGPVAVVLLGLYIVEVQTVVPFVMVNSHLLNGGIVLSLVAIVSALLGYFHGAQEILKEVKE</sequence>
<proteinExistence type="predicted"/>
<comment type="caution">
    <text evidence="2">The sequence shown here is derived from an EMBL/GenBank/DDBJ whole genome shotgun (WGS) entry which is preliminary data.</text>
</comment>
<dbReference type="Proteomes" id="UP000178319">
    <property type="component" value="Unassembled WGS sequence"/>
</dbReference>
<evidence type="ECO:0000256" key="1">
    <source>
        <dbReference type="SAM" id="Phobius"/>
    </source>
</evidence>
<keyword evidence="1" id="KW-0472">Membrane</keyword>
<feature type="transmembrane region" description="Helical" evidence="1">
    <location>
        <begin position="43"/>
        <end position="60"/>
    </location>
</feature>
<feature type="transmembrane region" description="Helical" evidence="1">
    <location>
        <begin position="5"/>
        <end position="23"/>
    </location>
</feature>
<protein>
    <submittedName>
        <fullName evidence="2">Uncharacterized protein</fullName>
    </submittedName>
</protein>
<accession>A0A1G1V9L6</accession>
<evidence type="ECO:0000313" key="3">
    <source>
        <dbReference type="Proteomes" id="UP000178319"/>
    </source>
</evidence>
<keyword evidence="1" id="KW-1133">Transmembrane helix</keyword>
<organism evidence="2 3">
    <name type="scientific">Candidatus Blackburnbacteria bacterium RIFCSPHIGHO2_02_FULL_44_20</name>
    <dbReference type="NCBI Taxonomy" id="1797516"/>
    <lineage>
        <taxon>Bacteria</taxon>
        <taxon>Candidatus Blackburniibacteriota</taxon>
    </lineage>
</organism>
<dbReference type="AlphaFoldDB" id="A0A1G1V9L6"/>
<keyword evidence="1" id="KW-0812">Transmembrane</keyword>